<evidence type="ECO:0008006" key="3">
    <source>
        <dbReference type="Google" id="ProtNLM"/>
    </source>
</evidence>
<comment type="caution">
    <text evidence="1">The sequence shown here is derived from an EMBL/GenBank/DDBJ whole genome shotgun (WGS) entry which is preliminary data.</text>
</comment>
<dbReference type="GeneID" id="68107468"/>
<dbReference type="GO" id="GO:0016020">
    <property type="term" value="C:membrane"/>
    <property type="evidence" value="ECO:0007669"/>
    <property type="project" value="TreeGrafter"/>
</dbReference>
<dbReference type="Gene3D" id="2.40.160.120">
    <property type="match status" value="1"/>
</dbReference>
<dbReference type="InterPro" id="IPR000648">
    <property type="entry name" value="Oxysterol-bd"/>
</dbReference>
<dbReference type="GO" id="GO:0005829">
    <property type="term" value="C:cytosol"/>
    <property type="evidence" value="ECO:0007669"/>
    <property type="project" value="TreeGrafter"/>
</dbReference>
<organism evidence="1 2">
    <name type="scientific">Naegleria fowleri</name>
    <name type="common">Brain eating amoeba</name>
    <dbReference type="NCBI Taxonomy" id="5763"/>
    <lineage>
        <taxon>Eukaryota</taxon>
        <taxon>Discoba</taxon>
        <taxon>Heterolobosea</taxon>
        <taxon>Tetramitia</taxon>
        <taxon>Eutetramitia</taxon>
        <taxon>Vahlkampfiidae</taxon>
        <taxon>Naegleria</taxon>
    </lineage>
</organism>
<dbReference type="VEuPathDB" id="AmoebaDB:NfTy_024610"/>
<proteinExistence type="predicted"/>
<dbReference type="GO" id="GO:0008142">
    <property type="term" value="F:oxysterol binding"/>
    <property type="evidence" value="ECO:0007669"/>
    <property type="project" value="TreeGrafter"/>
</dbReference>
<dbReference type="AlphaFoldDB" id="A0A6A5CCZ3"/>
<dbReference type="InterPro" id="IPR037239">
    <property type="entry name" value="OSBP_sf"/>
</dbReference>
<sequence length="416" mass="47634">MSNNNNDTIDIEPTEEQLATEQHYYSHLQFKADESTLKEKGISRGSILMDVVKQLRTGADLFRISLPSALLAPISMLEYISYFIRPQSYILSAHKAFDPEQRFVSVLKWWLSNTSHTPRGGIMQAKPYNPVIGEVFACKWIHKDPSSGEISKTEFITEQVSHHPPMASGVLLNRKSNLLLNAMIKPKSKFHGNSASIVLDGNITMRFLNQPESEIYDIVFPWVVAKGLIWGTQCIEINEDLKITCAGTGYSAKIQFKADNEIKGSIKKDGNRIYKVRGNITGEVRIRSVKTKKESVFFDAKDLEHAPWFVKKVANQKSNESRRVWHKVTKALADGEFEEANVQKNLIEEKQRGLRKKREESGQAWKQDLFKLKEGTEDEYLFKYDLNSEEYKSKSLGDFIDFLKEDEEEIVFAKKL</sequence>
<dbReference type="PANTHER" id="PTHR10972:SF184">
    <property type="entry name" value="OXYSTEROL-BINDING PROTEIN HOMOLOG 4-RELATED"/>
    <property type="match status" value="1"/>
</dbReference>
<keyword evidence="2" id="KW-1185">Reference proteome</keyword>
<dbReference type="Gene3D" id="3.30.70.3490">
    <property type="match status" value="1"/>
</dbReference>
<name>A0A6A5CCZ3_NAEFO</name>
<dbReference type="OrthoDB" id="14833at2759"/>
<dbReference type="EMBL" id="VFQX01000001">
    <property type="protein sequence ID" value="KAF0985211.1"/>
    <property type="molecule type" value="Genomic_DNA"/>
</dbReference>
<gene>
    <name evidence="1" type="ORF">FDP41_000250</name>
</gene>
<dbReference type="RefSeq" id="XP_044569924.1">
    <property type="nucleotide sequence ID" value="XM_044705701.1"/>
</dbReference>
<dbReference type="PANTHER" id="PTHR10972">
    <property type="entry name" value="OXYSTEROL-BINDING PROTEIN-RELATED"/>
    <property type="match status" value="1"/>
</dbReference>
<accession>A0A6A5CCZ3</accession>
<dbReference type="Proteomes" id="UP000444721">
    <property type="component" value="Unassembled WGS sequence"/>
</dbReference>
<dbReference type="VEuPathDB" id="AmoebaDB:FDP41_000250"/>
<evidence type="ECO:0000313" key="1">
    <source>
        <dbReference type="EMBL" id="KAF0985211.1"/>
    </source>
</evidence>
<dbReference type="OMA" id="IPAAWAC"/>
<dbReference type="VEuPathDB" id="AmoebaDB:NF0060820"/>
<dbReference type="Pfam" id="PF01237">
    <property type="entry name" value="Oxysterol_BP"/>
    <property type="match status" value="2"/>
</dbReference>
<dbReference type="Gene3D" id="1.10.287.2720">
    <property type="match status" value="1"/>
</dbReference>
<reference evidence="1 2" key="1">
    <citation type="journal article" date="2019" name="Sci. Rep.">
        <title>Nanopore sequencing improves the draft genome of the human pathogenic amoeba Naegleria fowleri.</title>
        <authorList>
            <person name="Liechti N."/>
            <person name="Schurch N."/>
            <person name="Bruggmann R."/>
            <person name="Wittwer M."/>
        </authorList>
    </citation>
    <scope>NUCLEOTIDE SEQUENCE [LARGE SCALE GENOMIC DNA]</scope>
    <source>
        <strain evidence="1 2">ATCC 30894</strain>
    </source>
</reference>
<dbReference type="SUPFAM" id="SSF144000">
    <property type="entry name" value="Oxysterol-binding protein-like"/>
    <property type="match status" value="1"/>
</dbReference>
<protein>
    <recommendedName>
        <fullName evidence="3">Oxysterol-binding protein</fullName>
    </recommendedName>
</protein>
<evidence type="ECO:0000313" key="2">
    <source>
        <dbReference type="Proteomes" id="UP000444721"/>
    </source>
</evidence>